<comment type="catalytic activity">
    <reaction evidence="9 12">
        <text>[(1-&gt;4)-alpha-D-galacturonosyl methyl ester](n) + n H2O = [(1-&gt;4)-alpha-D-galacturonosyl](n) + n methanol + n H(+)</text>
        <dbReference type="Rhea" id="RHEA:22380"/>
        <dbReference type="Rhea" id="RHEA-COMP:14570"/>
        <dbReference type="Rhea" id="RHEA-COMP:14573"/>
        <dbReference type="ChEBI" id="CHEBI:15377"/>
        <dbReference type="ChEBI" id="CHEBI:15378"/>
        <dbReference type="ChEBI" id="CHEBI:17790"/>
        <dbReference type="ChEBI" id="CHEBI:140522"/>
        <dbReference type="ChEBI" id="CHEBI:140523"/>
        <dbReference type="EC" id="3.1.1.11"/>
    </reaction>
</comment>
<keyword evidence="13" id="KW-1133">Transmembrane helix</keyword>
<evidence type="ECO:0000256" key="3">
    <source>
        <dbReference type="ARBA" id="ARBA00007786"/>
    </source>
</evidence>
<dbReference type="FunFam" id="2.160.20.10:FF:000001">
    <property type="entry name" value="Pectinesterase"/>
    <property type="match status" value="1"/>
</dbReference>
<evidence type="ECO:0000256" key="13">
    <source>
        <dbReference type="SAM" id="Phobius"/>
    </source>
</evidence>
<keyword evidence="16" id="KW-1185">Reference proteome</keyword>
<dbReference type="GO" id="GO:0045490">
    <property type="term" value="P:pectin catabolic process"/>
    <property type="evidence" value="ECO:0007669"/>
    <property type="project" value="UniProtKB-UniRule"/>
</dbReference>
<evidence type="ECO:0000256" key="10">
    <source>
        <dbReference type="ARBA" id="ARBA00057335"/>
    </source>
</evidence>
<feature type="domain" description="Pectinesterase inhibitor" evidence="14">
    <location>
        <begin position="59"/>
        <end position="210"/>
    </location>
</feature>
<dbReference type="EMBL" id="JAXIOK010000005">
    <property type="protein sequence ID" value="KAK4770444.1"/>
    <property type="molecule type" value="Genomic_DNA"/>
</dbReference>
<dbReference type="SUPFAM" id="SSF51126">
    <property type="entry name" value="Pectin lyase-like"/>
    <property type="match status" value="1"/>
</dbReference>
<evidence type="ECO:0000259" key="14">
    <source>
        <dbReference type="SMART" id="SM00856"/>
    </source>
</evidence>
<protein>
    <recommendedName>
        <fullName evidence="4 12">Pectinesterase</fullName>
        <ecNumber evidence="4 12">3.1.1.11</ecNumber>
    </recommendedName>
</protein>
<dbReference type="PANTHER" id="PTHR31707">
    <property type="entry name" value="PECTINESTERASE"/>
    <property type="match status" value="1"/>
</dbReference>
<dbReference type="Proteomes" id="UP001345219">
    <property type="component" value="Chromosome 24"/>
</dbReference>
<dbReference type="NCBIfam" id="TIGR01614">
    <property type="entry name" value="PME_inhib"/>
    <property type="match status" value="1"/>
</dbReference>
<dbReference type="EC" id="3.1.1.11" evidence="4 12"/>
<keyword evidence="7" id="KW-1015">Disulfide bond</keyword>
<dbReference type="CDD" id="cd15798">
    <property type="entry name" value="PMEI-like_3"/>
    <property type="match status" value="1"/>
</dbReference>
<evidence type="ECO:0000256" key="4">
    <source>
        <dbReference type="ARBA" id="ARBA00013229"/>
    </source>
</evidence>
<dbReference type="GO" id="GO:0042545">
    <property type="term" value="P:cell wall modification"/>
    <property type="evidence" value="ECO:0007669"/>
    <property type="project" value="UniProtKB-UniRule"/>
</dbReference>
<evidence type="ECO:0000256" key="11">
    <source>
        <dbReference type="PROSITE-ProRule" id="PRU10040"/>
    </source>
</evidence>
<dbReference type="SUPFAM" id="SSF101148">
    <property type="entry name" value="Plant invertase/pectin methylesterase inhibitor"/>
    <property type="match status" value="1"/>
</dbReference>
<evidence type="ECO:0000256" key="6">
    <source>
        <dbReference type="ARBA" id="ARBA00023085"/>
    </source>
</evidence>
<keyword evidence="8" id="KW-0325">Glycoprotein</keyword>
<evidence type="ECO:0000256" key="9">
    <source>
        <dbReference type="ARBA" id="ARBA00047928"/>
    </source>
</evidence>
<dbReference type="FunFam" id="1.20.140.40:FF:000001">
    <property type="entry name" value="Pectinesterase"/>
    <property type="match status" value="1"/>
</dbReference>
<name>A0AAN7KSM0_9MYRT</name>
<dbReference type="InterPro" id="IPR011050">
    <property type="entry name" value="Pectin_lyase_fold/virulence"/>
</dbReference>
<comment type="pathway">
    <text evidence="1 12">Glycan metabolism; pectin degradation; 2-dehydro-3-deoxy-D-gluconate from pectin: step 1/5.</text>
</comment>
<dbReference type="Pfam" id="PF04043">
    <property type="entry name" value="PMEI"/>
    <property type="match status" value="1"/>
</dbReference>
<keyword evidence="13" id="KW-0472">Membrane</keyword>
<keyword evidence="5 12" id="KW-0378">Hydrolase</keyword>
<dbReference type="InterPro" id="IPR012334">
    <property type="entry name" value="Pectin_lyas_fold"/>
</dbReference>
<evidence type="ECO:0000313" key="15">
    <source>
        <dbReference type="EMBL" id="KAK4770444.1"/>
    </source>
</evidence>
<evidence type="ECO:0000256" key="12">
    <source>
        <dbReference type="RuleBase" id="RU000589"/>
    </source>
</evidence>
<comment type="function">
    <text evidence="10">Acts in the modification of cell walls via demethylesterification of cell wall pectin.</text>
</comment>
<dbReference type="Pfam" id="PF01095">
    <property type="entry name" value="Pectinesterase"/>
    <property type="match status" value="1"/>
</dbReference>
<evidence type="ECO:0000256" key="5">
    <source>
        <dbReference type="ARBA" id="ARBA00022801"/>
    </source>
</evidence>
<reference evidence="15 16" key="1">
    <citation type="journal article" date="2023" name="Hortic Res">
        <title>Pangenome of water caltrop reveals structural variations and asymmetric subgenome divergence after allopolyploidization.</title>
        <authorList>
            <person name="Zhang X."/>
            <person name="Chen Y."/>
            <person name="Wang L."/>
            <person name="Yuan Y."/>
            <person name="Fang M."/>
            <person name="Shi L."/>
            <person name="Lu R."/>
            <person name="Comes H.P."/>
            <person name="Ma Y."/>
            <person name="Chen Y."/>
            <person name="Huang G."/>
            <person name="Zhou Y."/>
            <person name="Zheng Z."/>
            <person name="Qiu Y."/>
        </authorList>
    </citation>
    <scope>NUCLEOTIDE SEQUENCE [LARGE SCALE GENOMIC DNA]</scope>
    <source>
        <tissue evidence="15">Roots</tissue>
    </source>
</reference>
<dbReference type="PROSITE" id="PS00503">
    <property type="entry name" value="PECTINESTERASE_2"/>
    <property type="match status" value="1"/>
</dbReference>
<dbReference type="Gene3D" id="1.20.140.40">
    <property type="entry name" value="Invertase/pectin methylesterase inhibitor family protein"/>
    <property type="match status" value="1"/>
</dbReference>
<evidence type="ECO:0000256" key="1">
    <source>
        <dbReference type="ARBA" id="ARBA00005184"/>
    </source>
</evidence>
<dbReference type="InterPro" id="IPR033131">
    <property type="entry name" value="Pectinesterase_Asp_AS"/>
</dbReference>
<comment type="similarity">
    <text evidence="3">In the C-terminal section; belongs to the pectinesterase family.</text>
</comment>
<dbReference type="InterPro" id="IPR035513">
    <property type="entry name" value="Invertase/methylesterase_inhib"/>
</dbReference>
<organism evidence="15 16">
    <name type="scientific">Trapa incisa</name>
    <dbReference type="NCBI Taxonomy" id="236973"/>
    <lineage>
        <taxon>Eukaryota</taxon>
        <taxon>Viridiplantae</taxon>
        <taxon>Streptophyta</taxon>
        <taxon>Embryophyta</taxon>
        <taxon>Tracheophyta</taxon>
        <taxon>Spermatophyta</taxon>
        <taxon>Magnoliopsida</taxon>
        <taxon>eudicotyledons</taxon>
        <taxon>Gunneridae</taxon>
        <taxon>Pentapetalae</taxon>
        <taxon>rosids</taxon>
        <taxon>malvids</taxon>
        <taxon>Myrtales</taxon>
        <taxon>Lythraceae</taxon>
        <taxon>Trapa</taxon>
    </lineage>
</organism>
<comment type="similarity">
    <text evidence="2">In the N-terminal section; belongs to the PMEI family.</text>
</comment>
<dbReference type="Gene3D" id="2.160.20.10">
    <property type="entry name" value="Single-stranded right-handed beta-helix, Pectin lyase-like"/>
    <property type="match status" value="1"/>
</dbReference>
<evidence type="ECO:0000256" key="8">
    <source>
        <dbReference type="ARBA" id="ARBA00023180"/>
    </source>
</evidence>
<evidence type="ECO:0000313" key="16">
    <source>
        <dbReference type="Proteomes" id="UP001345219"/>
    </source>
</evidence>
<dbReference type="InterPro" id="IPR006501">
    <property type="entry name" value="Pectinesterase_inhib_dom"/>
</dbReference>
<comment type="caution">
    <text evidence="15">The sequence shown here is derived from an EMBL/GenBank/DDBJ whole genome shotgun (WGS) entry which is preliminary data.</text>
</comment>
<sequence length="579" mass="62985">MSNGNDNTSAQGQGKGSRGKVYALAGITGIFLVACVIGTAFYSYSNGDDTSSEDGQTSTSTKVVQDICQTTDYQETCINSLSGAGKASNTNELIRKGFQVAMDQIREAISKSSVVKDLTKDPMAKQAVDVCEALLNSSIDDLQMSFERLGSFDMTRLGQYTADLHVWLSGAYTFQESCIDAFENTTGDAGEKMKDILRTSRELTSNALAMVTEMSSIVGSLNISRIGRRLMDDGVHPRNGGLPDWVVKKVGRKLLAATPRNVNPDAVVAKDGSGQYRTIGDALKTVPPKNAKTFVIYVKAGVYAEKVLVDKKMTNVMMIGDGPKKTIVTGSQNFVDGIQTSATGTFTVMGAGFMAKDMGFENTAGAIKHQAVALRVQSDKSIFYNCEMNGYQDTLYTHAHRQYYRDCAISGTIDFIFGDAVAVFQNCKMIIRKPMDNQKCIVTASGRADRRSATGIVIMNATISGDVDYVPVMDINPAYLGRPWRAYSRTIIMQSQINNVIQPEGWLPWAGSANVNTCFYAEYQNRGQGSNTAKRAMWTGVKKITPQQAVDFAPANFYQGEDSWIIESKVPYSGGLTSL</sequence>
<feature type="transmembrane region" description="Helical" evidence="13">
    <location>
        <begin position="21"/>
        <end position="44"/>
    </location>
</feature>
<keyword evidence="6 12" id="KW-0063">Aspartyl esterase</keyword>
<dbReference type="GO" id="GO:0004857">
    <property type="term" value="F:enzyme inhibitor activity"/>
    <property type="evidence" value="ECO:0007669"/>
    <property type="project" value="InterPro"/>
</dbReference>
<keyword evidence="13" id="KW-0812">Transmembrane</keyword>
<dbReference type="GO" id="GO:0030599">
    <property type="term" value="F:pectinesterase activity"/>
    <property type="evidence" value="ECO:0007669"/>
    <property type="project" value="UniProtKB-UniRule"/>
</dbReference>
<evidence type="ECO:0000256" key="7">
    <source>
        <dbReference type="ARBA" id="ARBA00023157"/>
    </source>
</evidence>
<gene>
    <name evidence="15" type="ORF">SAY87_030976</name>
</gene>
<evidence type="ECO:0000256" key="2">
    <source>
        <dbReference type="ARBA" id="ARBA00006027"/>
    </source>
</evidence>
<accession>A0AAN7KSM0</accession>
<dbReference type="AlphaFoldDB" id="A0AAN7KSM0"/>
<proteinExistence type="inferred from homology"/>
<dbReference type="SMART" id="SM00856">
    <property type="entry name" value="PMEI"/>
    <property type="match status" value="1"/>
</dbReference>
<dbReference type="InterPro" id="IPR000070">
    <property type="entry name" value="Pectinesterase_cat"/>
</dbReference>
<feature type="active site" evidence="11">
    <location>
        <position position="414"/>
    </location>
</feature>